<comment type="caution">
    <text evidence="2">The sequence shown here is derived from an EMBL/GenBank/DDBJ whole genome shotgun (WGS) entry which is preliminary data.</text>
</comment>
<dbReference type="SMART" id="SM00450">
    <property type="entry name" value="RHOD"/>
    <property type="match status" value="1"/>
</dbReference>
<dbReference type="OrthoDB" id="9800872at2"/>
<dbReference type="InterPro" id="IPR001763">
    <property type="entry name" value="Rhodanese-like_dom"/>
</dbReference>
<accession>A0A431VYQ7</accession>
<protein>
    <recommendedName>
        <fullName evidence="1">Rhodanese domain-containing protein</fullName>
    </recommendedName>
</protein>
<keyword evidence="3" id="KW-1185">Reference proteome</keyword>
<dbReference type="PANTHER" id="PTHR43031:SF1">
    <property type="entry name" value="PYRIDINE NUCLEOTIDE-DISULPHIDE OXIDOREDUCTASE"/>
    <property type="match status" value="1"/>
</dbReference>
<dbReference type="AlphaFoldDB" id="A0A431VYQ7"/>
<name>A0A431VYQ7_9DEIO</name>
<dbReference type="PANTHER" id="PTHR43031">
    <property type="entry name" value="FAD-DEPENDENT OXIDOREDUCTASE"/>
    <property type="match status" value="1"/>
</dbReference>
<dbReference type="Pfam" id="PF00581">
    <property type="entry name" value="Rhodanese"/>
    <property type="match status" value="1"/>
</dbReference>
<evidence type="ECO:0000313" key="2">
    <source>
        <dbReference type="EMBL" id="RTR28029.1"/>
    </source>
</evidence>
<proteinExistence type="predicted"/>
<sequence>MNATNLSAFQNCMVSGDLGPEPTARARLVDFRNPDEFACWALPGAVNISLPELRGHPDELRGQDDLVVYCQVGQRGYKAARLLTGSGLAARNLDAGYTI</sequence>
<feature type="domain" description="Rhodanese" evidence="1">
    <location>
        <begin position="22"/>
        <end position="97"/>
    </location>
</feature>
<dbReference type="Gene3D" id="3.40.250.10">
    <property type="entry name" value="Rhodanese-like domain"/>
    <property type="match status" value="1"/>
</dbReference>
<evidence type="ECO:0000313" key="3">
    <source>
        <dbReference type="Proteomes" id="UP000277766"/>
    </source>
</evidence>
<gene>
    <name evidence="2" type="ORF">EJ104_05775</name>
</gene>
<organism evidence="2 3">
    <name type="scientific">Deinococcus radiophilus</name>
    <dbReference type="NCBI Taxonomy" id="32062"/>
    <lineage>
        <taxon>Bacteria</taxon>
        <taxon>Thermotogati</taxon>
        <taxon>Deinococcota</taxon>
        <taxon>Deinococci</taxon>
        <taxon>Deinococcales</taxon>
        <taxon>Deinococcaceae</taxon>
        <taxon>Deinococcus</taxon>
    </lineage>
</organism>
<reference evidence="2 3" key="1">
    <citation type="submission" date="2018-12" db="EMBL/GenBank/DDBJ databases">
        <title>Deinococcus radiophilus ATCC 27603 genome sequencing and assembly.</title>
        <authorList>
            <person name="Maclea K.S."/>
            <person name="Maynard C.R."/>
        </authorList>
    </citation>
    <scope>NUCLEOTIDE SEQUENCE [LARGE SCALE GENOMIC DNA]</scope>
    <source>
        <strain evidence="2 3">ATCC 27603</strain>
    </source>
</reference>
<dbReference type="Proteomes" id="UP000277766">
    <property type="component" value="Unassembled WGS sequence"/>
</dbReference>
<dbReference type="InterPro" id="IPR050229">
    <property type="entry name" value="GlpE_sulfurtransferase"/>
</dbReference>
<evidence type="ECO:0000259" key="1">
    <source>
        <dbReference type="PROSITE" id="PS50206"/>
    </source>
</evidence>
<dbReference type="InterPro" id="IPR036873">
    <property type="entry name" value="Rhodanese-like_dom_sf"/>
</dbReference>
<dbReference type="SUPFAM" id="SSF52821">
    <property type="entry name" value="Rhodanese/Cell cycle control phosphatase"/>
    <property type="match status" value="1"/>
</dbReference>
<dbReference type="PROSITE" id="PS50206">
    <property type="entry name" value="RHODANESE_3"/>
    <property type="match status" value="1"/>
</dbReference>
<dbReference type="EMBL" id="RXPE01000008">
    <property type="protein sequence ID" value="RTR28029.1"/>
    <property type="molecule type" value="Genomic_DNA"/>
</dbReference>